<dbReference type="EMBL" id="CP000780">
    <property type="protein sequence ID" value="ABS55937.1"/>
    <property type="molecule type" value="Genomic_DNA"/>
</dbReference>
<dbReference type="NCBIfam" id="TIGR03282">
    <property type="entry name" value="methan_mark_13"/>
    <property type="match status" value="1"/>
</dbReference>
<dbReference type="InterPro" id="IPR000510">
    <property type="entry name" value="Nase/OxRdtase_comp1"/>
</dbReference>
<dbReference type="PANTHER" id="PTHR42846:SF1">
    <property type="entry name" value="NI-SIROHYDROCHLORIN A,C-DIAMIDE REDUCTIVE CYCLASE COMPLEX, COMPONENT CFBD"/>
    <property type="match status" value="1"/>
</dbReference>
<dbReference type="STRING" id="456442.Mboo_1419"/>
<dbReference type="KEGG" id="mbn:Mboo_1419"/>
<dbReference type="GO" id="GO:0016491">
    <property type="term" value="F:oxidoreductase activity"/>
    <property type="evidence" value="ECO:0007669"/>
    <property type="project" value="InterPro"/>
</dbReference>
<dbReference type="OrthoDB" id="53142at2157"/>
<keyword evidence="3" id="KW-1185">Reference proteome</keyword>
<dbReference type="InterPro" id="IPR052673">
    <property type="entry name" value="Ni-siroh_cyclase_CfbD"/>
</dbReference>
<proteinExistence type="predicted"/>
<dbReference type="eggNOG" id="arCOG04888">
    <property type="taxonomic scope" value="Archaea"/>
</dbReference>
<dbReference type="SUPFAM" id="SSF53807">
    <property type="entry name" value="Helical backbone' metal receptor"/>
    <property type="match status" value="1"/>
</dbReference>
<dbReference type="PANTHER" id="PTHR42846">
    <property type="entry name" value="NI-SIROHYDROCHLORIN A,C-DIAMIDE REDUCTIVE CYCLASE COMPLEX, COMPONENT CFBD"/>
    <property type="match status" value="1"/>
</dbReference>
<sequence length="357" mass="38193">MPSRFMHPRPSSIVAALYTARDLEVDVAILHGPSGCSFKHARLLEEDGMRVLTTALADNEFVFGGQKPLEEVLRYAEDHFAPKKIAVIGTCVSMIIGEDLQAAIDSAGITTPTIAVDIHAGFTENIAGVLATLEAAAGAGWISADELARQHRLMGKANEVEKLRGAASQEYLEPSRGDLKHVAAQRLIECAKSGAKGVAILNAKKETAYMFADELIALHDACPDADITYIANLDNGGLPKVRADAGRILAEMEKRGIHPELIGALDEYGANGDALGARIREIAPAFALIVGVPHAIPPEYTNGIECFSVTNGPRQVAPLKAIGHRHVLVEIDLHPRTLGVREIVESEFGAVVRSLAR</sequence>
<dbReference type="Gene3D" id="3.40.50.1980">
    <property type="entry name" value="Nitrogenase molybdenum iron protein domain"/>
    <property type="match status" value="1"/>
</dbReference>
<feature type="domain" description="Nitrogenase/oxidoreductase component 1" evidence="1">
    <location>
        <begin position="16"/>
        <end position="116"/>
    </location>
</feature>
<dbReference type="GeneID" id="5412021"/>
<gene>
    <name evidence="2" type="ordered locus">Mboo_1419</name>
</gene>
<dbReference type="InterPro" id="IPR017675">
    <property type="entry name" value="CfbD"/>
</dbReference>
<protein>
    <recommendedName>
        <fullName evidence="1">Nitrogenase/oxidoreductase component 1 domain-containing protein</fullName>
    </recommendedName>
</protein>
<dbReference type="AlphaFoldDB" id="A7I876"/>
<dbReference type="Pfam" id="PF00148">
    <property type="entry name" value="Oxidored_nitro"/>
    <property type="match status" value="1"/>
</dbReference>
<evidence type="ECO:0000313" key="2">
    <source>
        <dbReference type="EMBL" id="ABS55937.1"/>
    </source>
</evidence>
<accession>A7I876</accession>
<organism evidence="2 3">
    <name type="scientific">Methanoregula boonei (strain DSM 21154 / JCM 14090 / 6A8)</name>
    <dbReference type="NCBI Taxonomy" id="456442"/>
    <lineage>
        <taxon>Archaea</taxon>
        <taxon>Methanobacteriati</taxon>
        <taxon>Methanobacteriota</taxon>
        <taxon>Stenosarchaea group</taxon>
        <taxon>Methanomicrobia</taxon>
        <taxon>Methanomicrobiales</taxon>
        <taxon>Methanoregulaceae</taxon>
        <taxon>Methanoregula</taxon>
    </lineage>
</organism>
<dbReference type="RefSeq" id="WP_012106970.1">
    <property type="nucleotide sequence ID" value="NC_009712.1"/>
</dbReference>
<reference evidence="3" key="1">
    <citation type="journal article" date="2015" name="Microbiology">
        <title>Genome of Methanoregula boonei 6A8 reveals adaptations to oligotrophic peatland environments.</title>
        <authorList>
            <person name="Braeuer S."/>
            <person name="Cadillo-Quiroz H."/>
            <person name="Kyrpides N."/>
            <person name="Woyke T."/>
            <person name="Goodwin L."/>
            <person name="Detter C."/>
            <person name="Podell S."/>
            <person name="Yavitt J.B."/>
            <person name="Zinder S.H."/>
        </authorList>
    </citation>
    <scope>NUCLEOTIDE SEQUENCE [LARGE SCALE GENOMIC DNA]</scope>
    <source>
        <strain evidence="3">DSM 21154 / JCM 14090 / 6A8</strain>
    </source>
</reference>
<dbReference type="Proteomes" id="UP000002408">
    <property type="component" value="Chromosome"/>
</dbReference>
<evidence type="ECO:0000259" key="1">
    <source>
        <dbReference type="Pfam" id="PF00148"/>
    </source>
</evidence>
<dbReference type="HOGENOM" id="CLU_782144_0_0_2"/>
<evidence type="ECO:0000313" key="3">
    <source>
        <dbReference type="Proteomes" id="UP000002408"/>
    </source>
</evidence>
<name>A7I876_METB6</name>